<feature type="signal peptide" evidence="8">
    <location>
        <begin position="1"/>
        <end position="20"/>
    </location>
</feature>
<evidence type="ECO:0000313" key="12">
    <source>
        <dbReference type="Proteomes" id="UP001649381"/>
    </source>
</evidence>
<feature type="chain" id="PRO_5047214002" evidence="8">
    <location>
        <begin position="21"/>
        <end position="385"/>
    </location>
</feature>
<gene>
    <name evidence="11" type="ORF">L2716_12180</name>
</gene>
<comment type="caution">
    <text evidence="11">The sequence shown here is derived from an EMBL/GenBank/DDBJ whole genome shotgun (WGS) entry which is preliminary data.</text>
</comment>
<dbReference type="Proteomes" id="UP001649381">
    <property type="component" value="Unassembled WGS sequence"/>
</dbReference>
<dbReference type="EMBL" id="JAKIJS010000001">
    <property type="protein sequence ID" value="MCF6138487.1"/>
    <property type="molecule type" value="Genomic_DNA"/>
</dbReference>
<dbReference type="RefSeq" id="WP_236335215.1">
    <property type="nucleotide sequence ID" value="NZ_JAKIJS010000001.1"/>
</dbReference>
<evidence type="ECO:0000256" key="2">
    <source>
        <dbReference type="ARBA" id="ARBA00007886"/>
    </source>
</evidence>
<sequence length="385" mass="42879">MSRKSQFSICLLLSSSLLLSGCWDHNELPIYAYVQAIALDISEDNENMLELTTQFIKPAPKIGSAGGSGDQAFVNIGTEGDTVFEAVRDITNHLGRKAQWSHTRIILISEKLAESRNIGEMLEFFYRDHEPRMLINVGVTEGNAKDYLKAKPFIENTISQQLKEVGKAAHQYSSKTMEVNLLSLGRQLNSESQTSKIPYYKNAKSGEAIVSGLVTVNKGKVSGHITPLQSEALLMLLNEFGSGIVEIPCSDNPNLKEAVEVSSAKTDLKTKLENNDVKVHVNVNLVGSTGELKCTSVIKSERVATYNKKVEKVVLKNIKSTISQLQEDKIDLLGLGNEIYRRHPKQWPKMKKQWPEIFSNAKFEVHVKMNIKNTGADIGKPFFKK</sequence>
<accession>A0ABS9H3S2</accession>
<comment type="subcellular location">
    <subcellularLocation>
        <location evidence="1">Membrane</location>
        <topology evidence="1">Lipid-anchor</topology>
    </subcellularLocation>
</comment>
<evidence type="ECO:0000256" key="1">
    <source>
        <dbReference type="ARBA" id="ARBA00004635"/>
    </source>
</evidence>
<evidence type="ECO:0000256" key="8">
    <source>
        <dbReference type="SAM" id="SignalP"/>
    </source>
</evidence>
<keyword evidence="12" id="KW-1185">Reference proteome</keyword>
<dbReference type="InterPro" id="IPR046953">
    <property type="entry name" value="Spore_GerAC-like_C"/>
</dbReference>
<evidence type="ECO:0000313" key="11">
    <source>
        <dbReference type="EMBL" id="MCF6138487.1"/>
    </source>
</evidence>
<feature type="domain" description="Spore germination GerAC-like C-terminal" evidence="9">
    <location>
        <begin position="212"/>
        <end position="375"/>
    </location>
</feature>
<dbReference type="InterPro" id="IPR038501">
    <property type="entry name" value="Spore_GerAC_C_sf"/>
</dbReference>
<dbReference type="PROSITE" id="PS51257">
    <property type="entry name" value="PROKAR_LIPOPROTEIN"/>
    <property type="match status" value="1"/>
</dbReference>
<dbReference type="Gene3D" id="6.20.190.10">
    <property type="entry name" value="Nutrient germinant receptor protein C, domain 1"/>
    <property type="match status" value="1"/>
</dbReference>
<keyword evidence="4 8" id="KW-0732">Signal</keyword>
<evidence type="ECO:0000259" key="9">
    <source>
        <dbReference type="Pfam" id="PF05504"/>
    </source>
</evidence>
<evidence type="ECO:0000256" key="3">
    <source>
        <dbReference type="ARBA" id="ARBA00022544"/>
    </source>
</evidence>
<dbReference type="InterPro" id="IPR057336">
    <property type="entry name" value="GerAC_N"/>
</dbReference>
<proteinExistence type="inferred from homology"/>
<organism evidence="11 12">
    <name type="scientific">Pseudalkalibacillus berkeleyi</name>
    <dbReference type="NCBI Taxonomy" id="1069813"/>
    <lineage>
        <taxon>Bacteria</taxon>
        <taxon>Bacillati</taxon>
        <taxon>Bacillota</taxon>
        <taxon>Bacilli</taxon>
        <taxon>Bacillales</taxon>
        <taxon>Fictibacillaceae</taxon>
        <taxon>Pseudalkalibacillus</taxon>
    </lineage>
</organism>
<dbReference type="InterPro" id="IPR008844">
    <property type="entry name" value="Spore_GerAC-like"/>
</dbReference>
<reference evidence="11 12" key="1">
    <citation type="submission" date="2022-01" db="EMBL/GenBank/DDBJ databases">
        <title>Alkalihalobacillus sp. EGI L200015, a novel bacterium isolated from a salt lake sediment.</title>
        <authorList>
            <person name="Gao L."/>
            <person name="Fang B.-Z."/>
            <person name="Li W.-J."/>
        </authorList>
    </citation>
    <scope>NUCLEOTIDE SEQUENCE [LARGE SCALE GENOMIC DNA]</scope>
    <source>
        <strain evidence="11 12">KCTC 12718</strain>
    </source>
</reference>
<dbReference type="Pfam" id="PF25198">
    <property type="entry name" value="Spore_GerAC_N"/>
    <property type="match status" value="1"/>
</dbReference>
<evidence type="ECO:0000256" key="6">
    <source>
        <dbReference type="ARBA" id="ARBA00023139"/>
    </source>
</evidence>
<dbReference type="PANTHER" id="PTHR35789:SF1">
    <property type="entry name" value="SPORE GERMINATION PROTEIN B3"/>
    <property type="match status" value="1"/>
</dbReference>
<keyword evidence="5" id="KW-0472">Membrane</keyword>
<evidence type="ECO:0000256" key="7">
    <source>
        <dbReference type="ARBA" id="ARBA00023288"/>
    </source>
</evidence>
<name>A0ABS9H3S2_9BACL</name>
<dbReference type="NCBIfam" id="TIGR02887">
    <property type="entry name" value="spore_ger_x_C"/>
    <property type="match status" value="1"/>
</dbReference>
<evidence type="ECO:0000256" key="4">
    <source>
        <dbReference type="ARBA" id="ARBA00022729"/>
    </source>
</evidence>
<feature type="domain" description="Spore germination protein N-terminal" evidence="10">
    <location>
        <begin position="25"/>
        <end position="200"/>
    </location>
</feature>
<protein>
    <submittedName>
        <fullName evidence="11">Ger(X)C family spore germination protein</fullName>
    </submittedName>
</protein>
<evidence type="ECO:0000259" key="10">
    <source>
        <dbReference type="Pfam" id="PF25198"/>
    </source>
</evidence>
<keyword evidence="7" id="KW-0449">Lipoprotein</keyword>
<dbReference type="Pfam" id="PF05504">
    <property type="entry name" value="Spore_GerAC"/>
    <property type="match status" value="1"/>
</dbReference>
<dbReference type="PANTHER" id="PTHR35789">
    <property type="entry name" value="SPORE GERMINATION PROTEIN B3"/>
    <property type="match status" value="1"/>
</dbReference>
<keyword evidence="3" id="KW-0309">Germination</keyword>
<dbReference type="Gene3D" id="3.30.300.210">
    <property type="entry name" value="Nutrient germinant receptor protein C, domain 3"/>
    <property type="match status" value="1"/>
</dbReference>
<evidence type="ECO:0000256" key="5">
    <source>
        <dbReference type="ARBA" id="ARBA00023136"/>
    </source>
</evidence>
<keyword evidence="6" id="KW-0564">Palmitate</keyword>
<comment type="similarity">
    <text evidence="2">Belongs to the GerABKC lipoprotein family.</text>
</comment>